<dbReference type="Proteomes" id="UP000238322">
    <property type="component" value="Unassembled WGS sequence"/>
</dbReference>
<name>A0A2S8G804_9BACT</name>
<gene>
    <name evidence="1" type="ORF">C5Y83_00275</name>
</gene>
<dbReference type="Gene3D" id="3.40.50.1000">
    <property type="entry name" value="HAD superfamily/HAD-like"/>
    <property type="match status" value="1"/>
</dbReference>
<dbReference type="RefSeq" id="WP_105327647.1">
    <property type="nucleotide sequence ID" value="NZ_PUHY01000001.1"/>
</dbReference>
<evidence type="ECO:0000313" key="1">
    <source>
        <dbReference type="EMBL" id="PQO40411.1"/>
    </source>
</evidence>
<sequence length="245" mass="27853">MLTIVLDLDGTIVFPDEAEIAIPGRSRPTFISAETGDRLKRIGHRANLIIATARNGASVSGLCRALPEVAFGGFVLECGLVWRRRLADPFIQHHDREQLAIRLRKHLIDWEHVPNYERMICSLAPSHIEDPQTHMQVLLREWKLEDRWQVHQERHKTFLYPQTLCKHGGLSRLGVDTIDIAAGDDIVYDRSFLEAARYPMCPQSSSEFLQTLVRGRDGFIGNREGHAAAHELLSRIEEVIDSDFS</sequence>
<dbReference type="EMBL" id="PUHY01000001">
    <property type="protein sequence ID" value="PQO40411.1"/>
    <property type="molecule type" value="Genomic_DNA"/>
</dbReference>
<protein>
    <recommendedName>
        <fullName evidence="3">Sucrose phosphatase-like domain-containing protein</fullName>
    </recommendedName>
</protein>
<evidence type="ECO:0008006" key="3">
    <source>
        <dbReference type="Google" id="ProtNLM"/>
    </source>
</evidence>
<dbReference type="InterPro" id="IPR023214">
    <property type="entry name" value="HAD_sf"/>
</dbReference>
<dbReference type="AlphaFoldDB" id="A0A2S8G804"/>
<dbReference type="Gene3D" id="3.90.1070.10">
    <property type="match status" value="1"/>
</dbReference>
<reference evidence="1 2" key="1">
    <citation type="submission" date="2018-02" db="EMBL/GenBank/DDBJ databases">
        <title>Comparative genomes isolates from brazilian mangrove.</title>
        <authorList>
            <person name="Araujo J.E."/>
            <person name="Taketani R.G."/>
            <person name="Silva M.C.P."/>
            <person name="Loureco M.V."/>
            <person name="Andreote F.D."/>
        </authorList>
    </citation>
    <scope>NUCLEOTIDE SEQUENCE [LARGE SCALE GENOMIC DNA]</scope>
    <source>
        <strain evidence="1 2">Hex-1 MGV</strain>
    </source>
</reference>
<accession>A0A2S8G804</accession>
<comment type="caution">
    <text evidence="1">The sequence shown here is derived from an EMBL/GenBank/DDBJ whole genome shotgun (WGS) entry which is preliminary data.</text>
</comment>
<dbReference type="InterPro" id="IPR036412">
    <property type="entry name" value="HAD-like_sf"/>
</dbReference>
<dbReference type="SUPFAM" id="SSF56784">
    <property type="entry name" value="HAD-like"/>
    <property type="match status" value="1"/>
</dbReference>
<evidence type="ECO:0000313" key="2">
    <source>
        <dbReference type="Proteomes" id="UP000238322"/>
    </source>
</evidence>
<proteinExistence type="predicted"/>
<organism evidence="1 2">
    <name type="scientific">Blastopirellula marina</name>
    <dbReference type="NCBI Taxonomy" id="124"/>
    <lineage>
        <taxon>Bacteria</taxon>
        <taxon>Pseudomonadati</taxon>
        <taxon>Planctomycetota</taxon>
        <taxon>Planctomycetia</taxon>
        <taxon>Pirellulales</taxon>
        <taxon>Pirellulaceae</taxon>
        <taxon>Blastopirellula</taxon>
    </lineage>
</organism>